<reference evidence="2 3" key="1">
    <citation type="submission" date="2019-04" db="EMBL/GenBank/DDBJ databases">
        <title>Friends and foes A comparative genomics study of 23 Aspergillus species from section Flavi.</title>
        <authorList>
            <consortium name="DOE Joint Genome Institute"/>
            <person name="Kjaerbolling I."/>
            <person name="Vesth T."/>
            <person name="Frisvad J.C."/>
            <person name="Nybo J.L."/>
            <person name="Theobald S."/>
            <person name="Kildgaard S."/>
            <person name="Isbrandt T."/>
            <person name="Kuo A."/>
            <person name="Sato A."/>
            <person name="Lyhne E.K."/>
            <person name="Kogle M.E."/>
            <person name="Wiebenga A."/>
            <person name="Kun R.S."/>
            <person name="Lubbers R.J."/>
            <person name="Makela M.R."/>
            <person name="Barry K."/>
            <person name="Chovatia M."/>
            <person name="Clum A."/>
            <person name="Daum C."/>
            <person name="Haridas S."/>
            <person name="He G."/>
            <person name="LaButti K."/>
            <person name="Lipzen A."/>
            <person name="Mondo S."/>
            <person name="Riley R."/>
            <person name="Salamov A."/>
            <person name="Simmons B.A."/>
            <person name="Magnuson J.K."/>
            <person name="Henrissat B."/>
            <person name="Mortensen U.H."/>
            <person name="Larsen T.O."/>
            <person name="Devries R.P."/>
            <person name="Grigoriev I.V."/>
            <person name="Machida M."/>
            <person name="Baker S.E."/>
            <person name="Andersen M.R."/>
        </authorList>
    </citation>
    <scope>NUCLEOTIDE SEQUENCE [LARGE SCALE GENOMIC DNA]</scope>
    <source>
        <strain evidence="2 3">CBS 151.66</strain>
    </source>
</reference>
<keyword evidence="1" id="KW-1133">Transmembrane helix</keyword>
<keyword evidence="3" id="KW-1185">Reference proteome</keyword>
<dbReference type="AlphaFoldDB" id="A0A5N5XBI2"/>
<keyword evidence="1" id="KW-0472">Membrane</keyword>
<evidence type="ECO:0000313" key="3">
    <source>
        <dbReference type="Proteomes" id="UP000326565"/>
    </source>
</evidence>
<dbReference type="EMBL" id="ML732162">
    <property type="protein sequence ID" value="KAB8078041.1"/>
    <property type="molecule type" value="Genomic_DNA"/>
</dbReference>
<sequence>MKRNEAIPGLNSKYGKLERNSILKRYSISALPTLGGYVLVVVLLPCWPQDLTGVWEK</sequence>
<gene>
    <name evidence="2" type="ORF">BDV29DRAFT_167204</name>
</gene>
<feature type="transmembrane region" description="Helical" evidence="1">
    <location>
        <begin position="26"/>
        <end position="47"/>
    </location>
</feature>
<accession>A0A5N5XBI2</accession>
<keyword evidence="1" id="KW-0812">Transmembrane</keyword>
<proteinExistence type="predicted"/>
<dbReference type="Proteomes" id="UP000326565">
    <property type="component" value="Unassembled WGS sequence"/>
</dbReference>
<protein>
    <submittedName>
        <fullName evidence="2">Uncharacterized protein</fullName>
    </submittedName>
</protein>
<evidence type="ECO:0000256" key="1">
    <source>
        <dbReference type="SAM" id="Phobius"/>
    </source>
</evidence>
<organism evidence="2 3">
    <name type="scientific">Aspergillus leporis</name>
    <dbReference type="NCBI Taxonomy" id="41062"/>
    <lineage>
        <taxon>Eukaryota</taxon>
        <taxon>Fungi</taxon>
        <taxon>Dikarya</taxon>
        <taxon>Ascomycota</taxon>
        <taxon>Pezizomycotina</taxon>
        <taxon>Eurotiomycetes</taxon>
        <taxon>Eurotiomycetidae</taxon>
        <taxon>Eurotiales</taxon>
        <taxon>Aspergillaceae</taxon>
        <taxon>Aspergillus</taxon>
        <taxon>Aspergillus subgen. Circumdati</taxon>
    </lineage>
</organism>
<name>A0A5N5XBI2_9EURO</name>
<evidence type="ECO:0000313" key="2">
    <source>
        <dbReference type="EMBL" id="KAB8078041.1"/>
    </source>
</evidence>